<organism evidence="2 3">
    <name type="scientific">Shewanella vaxholmensis</name>
    <dbReference type="NCBI Taxonomy" id="3063535"/>
    <lineage>
        <taxon>Bacteria</taxon>
        <taxon>Pseudomonadati</taxon>
        <taxon>Pseudomonadota</taxon>
        <taxon>Gammaproteobacteria</taxon>
        <taxon>Alteromonadales</taxon>
        <taxon>Shewanellaceae</taxon>
        <taxon>Shewanella</taxon>
    </lineage>
</organism>
<proteinExistence type="predicted"/>
<comment type="caution">
    <text evidence="2">The sequence shown here is derived from an EMBL/GenBank/DDBJ whole genome shotgun (WGS) entry which is preliminary data.</text>
</comment>
<evidence type="ECO:0000256" key="1">
    <source>
        <dbReference type="SAM" id="Phobius"/>
    </source>
</evidence>
<dbReference type="Proteomes" id="UP001489333">
    <property type="component" value="Unassembled WGS sequence"/>
</dbReference>
<keyword evidence="3" id="KW-1185">Reference proteome</keyword>
<name>A0ABU9UWN4_9GAMM</name>
<evidence type="ECO:0000313" key="2">
    <source>
        <dbReference type="EMBL" id="MEM6250669.1"/>
    </source>
</evidence>
<reference evidence="2 3" key="1">
    <citation type="submission" date="2024-04" db="EMBL/GenBank/DDBJ databases">
        <title>Novel Shewanella species isolated from Baltic Sea sediments.</title>
        <authorList>
            <person name="Martin-Rodriguez A.J."/>
            <person name="Fernandez-Juarez V."/>
            <person name="Valeriano V.D."/>
            <person name="Mihindukulasooriya I."/>
            <person name="Ceresnova L."/>
            <person name="Joffre E."/>
            <person name="Jensie-Markopoulos S."/>
            <person name="Moore E.R.B."/>
            <person name="Sjoling A."/>
        </authorList>
    </citation>
    <scope>NUCLEOTIDE SEQUENCE [LARGE SCALE GENOMIC DNA]</scope>
    <source>
        <strain evidence="2 3">VAX-SP0-0CM-1</strain>
    </source>
</reference>
<sequence length="56" mass="5931">MKSIKIFILCLLLLGAAIVLAVFFEQTQAALWVAILGLIFAAANIGTSGVRNNPTN</sequence>
<accession>A0ABU9UWN4</accession>
<keyword evidence="1" id="KW-0812">Transmembrane</keyword>
<evidence type="ECO:0000313" key="3">
    <source>
        <dbReference type="Proteomes" id="UP001489333"/>
    </source>
</evidence>
<gene>
    <name evidence="2" type="ORF">AAGS29_18910</name>
</gene>
<dbReference type="EMBL" id="JBCHKU010000034">
    <property type="protein sequence ID" value="MEM6250669.1"/>
    <property type="molecule type" value="Genomic_DNA"/>
</dbReference>
<feature type="transmembrane region" description="Helical" evidence="1">
    <location>
        <begin position="31"/>
        <end position="50"/>
    </location>
</feature>
<dbReference type="RefSeq" id="WP_342902392.1">
    <property type="nucleotide sequence ID" value="NZ_JBCHKU010000034.1"/>
</dbReference>
<protein>
    <submittedName>
        <fullName evidence="2">Uncharacterized protein</fullName>
    </submittedName>
</protein>
<keyword evidence="1" id="KW-0472">Membrane</keyword>
<keyword evidence="1" id="KW-1133">Transmembrane helix</keyword>